<comment type="similarity">
    <text evidence="1">Belongs to the peptidase S16 family.</text>
</comment>
<protein>
    <recommendedName>
        <fullName evidence="1">endopeptidase La</fullName>
        <ecNumber evidence="1">3.4.21.53</ecNumber>
    </recommendedName>
</protein>
<evidence type="ECO:0000256" key="1">
    <source>
        <dbReference type="PROSITE-ProRule" id="PRU01122"/>
    </source>
</evidence>
<gene>
    <name evidence="5" type="ORF">C4B60_01900</name>
</gene>
<dbReference type="AlphaFoldDB" id="A0A2S5GGW9"/>
<keyword evidence="1" id="KW-0378">Hydrolase</keyword>
<evidence type="ECO:0000313" key="5">
    <source>
        <dbReference type="EMBL" id="PPA72155.1"/>
    </source>
</evidence>
<dbReference type="PANTHER" id="PTHR10046">
    <property type="entry name" value="ATP DEPENDENT LON PROTEASE FAMILY MEMBER"/>
    <property type="match status" value="1"/>
</dbReference>
<dbReference type="InterPro" id="IPR036034">
    <property type="entry name" value="PDZ_sf"/>
</dbReference>
<evidence type="ECO:0000259" key="3">
    <source>
        <dbReference type="PROSITE" id="PS50106"/>
    </source>
</evidence>
<comment type="caution">
    <text evidence="5">The sequence shown here is derived from an EMBL/GenBank/DDBJ whole genome shotgun (WGS) entry which is preliminary data.</text>
</comment>
<dbReference type="Pfam" id="PF05362">
    <property type="entry name" value="Lon_C"/>
    <property type="match status" value="1"/>
</dbReference>
<keyword evidence="2" id="KW-0472">Membrane</keyword>
<dbReference type="InterPro" id="IPR008269">
    <property type="entry name" value="Lon_proteolytic"/>
</dbReference>
<proteinExistence type="inferred from homology"/>
<feature type="domain" description="PDZ" evidence="3">
    <location>
        <begin position="113"/>
        <end position="186"/>
    </location>
</feature>
<feature type="active site" evidence="1">
    <location>
        <position position="234"/>
    </location>
</feature>
<accession>A0A2S5GGW9</accession>
<dbReference type="GO" id="GO:0004176">
    <property type="term" value="F:ATP-dependent peptidase activity"/>
    <property type="evidence" value="ECO:0007669"/>
    <property type="project" value="UniProtKB-UniRule"/>
</dbReference>
<keyword evidence="2" id="KW-1133">Transmembrane helix</keyword>
<feature type="active site" evidence="1">
    <location>
        <position position="279"/>
    </location>
</feature>
<dbReference type="SMART" id="SM00228">
    <property type="entry name" value="PDZ"/>
    <property type="match status" value="1"/>
</dbReference>
<keyword evidence="1" id="KW-0645">Protease</keyword>
<dbReference type="NCBIfam" id="NF041438">
    <property type="entry name" value="SepM_fam_S16"/>
    <property type="match status" value="1"/>
</dbReference>
<dbReference type="InterPro" id="IPR014721">
    <property type="entry name" value="Ribsml_uS5_D2-typ_fold_subgr"/>
</dbReference>
<dbReference type="GO" id="GO:0004252">
    <property type="term" value="F:serine-type endopeptidase activity"/>
    <property type="evidence" value="ECO:0007669"/>
    <property type="project" value="UniProtKB-UniRule"/>
</dbReference>
<dbReference type="InterPro" id="IPR001478">
    <property type="entry name" value="PDZ"/>
</dbReference>
<dbReference type="OrthoDB" id="2356897at2"/>
<keyword evidence="6" id="KW-1185">Reference proteome</keyword>
<sequence length="349" mass="38957">MKNKLWLSAFIMAIVFFIFASFYSLPFYVQKPGSAFALDDIVEVENRTESAGEFSLMTISQVQANIFAYLWAKFDDYQVVFPVEQVRNPHESDEEYSVRQLYLMDNSATQAIEVAFKKAEAEYSYTYRGVYVLSVYPDMPAEDVLRAGDRITSIDQTAFESSEEFIDYVATKKEGDVISIRVDRDGQIIEEELPLKAFPEQPEQIGLGISLVDDRTIETDPVVSINSDGIGGPSAGLMYSLEIYDQLLDEDLTKGYNIAGTGTISADGTVGRIGGIEQKIVAADRQGIEIFFAPKDKLPEEAVRENPSVQTNYDAAVETAKDLGTEMKVIPVETFDDALDYLETLEEKS</sequence>
<keyword evidence="1" id="KW-0720">Serine protease</keyword>
<comment type="catalytic activity">
    <reaction evidence="1">
        <text>Hydrolysis of proteins in presence of ATP.</text>
        <dbReference type="EC" id="3.4.21.53"/>
    </reaction>
</comment>
<dbReference type="Proteomes" id="UP000239047">
    <property type="component" value="Unassembled WGS sequence"/>
</dbReference>
<dbReference type="InterPro" id="IPR027065">
    <property type="entry name" value="Lon_Prtase"/>
</dbReference>
<dbReference type="GO" id="GO:0006508">
    <property type="term" value="P:proteolysis"/>
    <property type="evidence" value="ECO:0007669"/>
    <property type="project" value="UniProtKB-KW"/>
</dbReference>
<evidence type="ECO:0000259" key="4">
    <source>
        <dbReference type="PROSITE" id="PS51786"/>
    </source>
</evidence>
<dbReference type="EMBL" id="PREZ01000001">
    <property type="protein sequence ID" value="PPA72155.1"/>
    <property type="molecule type" value="Genomic_DNA"/>
</dbReference>
<dbReference type="EC" id="3.4.21.53" evidence="1"/>
<evidence type="ECO:0000313" key="6">
    <source>
        <dbReference type="Proteomes" id="UP000239047"/>
    </source>
</evidence>
<dbReference type="Gene3D" id="2.30.42.10">
    <property type="match status" value="1"/>
</dbReference>
<dbReference type="Gene3D" id="3.30.230.10">
    <property type="match status" value="1"/>
</dbReference>
<dbReference type="Pfam" id="PF13180">
    <property type="entry name" value="PDZ_2"/>
    <property type="match status" value="1"/>
</dbReference>
<keyword evidence="2" id="KW-0812">Transmembrane</keyword>
<feature type="domain" description="Lon proteolytic" evidence="4">
    <location>
        <begin position="230"/>
        <end position="345"/>
    </location>
</feature>
<dbReference type="InterPro" id="IPR020568">
    <property type="entry name" value="Ribosomal_Su5_D2-typ_SF"/>
</dbReference>
<dbReference type="PROSITE" id="PS51786">
    <property type="entry name" value="LON_PROTEOLYTIC"/>
    <property type="match status" value="1"/>
</dbReference>
<organism evidence="5 6">
    <name type="scientific">Jeotgalibacillus proteolyticus</name>
    <dbReference type="NCBI Taxonomy" id="2082395"/>
    <lineage>
        <taxon>Bacteria</taxon>
        <taxon>Bacillati</taxon>
        <taxon>Bacillota</taxon>
        <taxon>Bacilli</taxon>
        <taxon>Bacillales</taxon>
        <taxon>Caryophanaceae</taxon>
        <taxon>Jeotgalibacillus</taxon>
    </lineage>
</organism>
<dbReference type="SUPFAM" id="SSF54211">
    <property type="entry name" value="Ribosomal protein S5 domain 2-like"/>
    <property type="match status" value="1"/>
</dbReference>
<reference evidence="5 6" key="1">
    <citation type="submission" date="2018-02" db="EMBL/GenBank/DDBJ databases">
        <title>Jeotgalibacillus proteolyticum sp. nov. a protease producing bacterium isolated from ocean sediments of Laizhou Bay.</title>
        <authorList>
            <person name="Li Y."/>
        </authorList>
    </citation>
    <scope>NUCLEOTIDE SEQUENCE [LARGE SCALE GENOMIC DNA]</scope>
    <source>
        <strain evidence="5 6">22-7</strain>
    </source>
</reference>
<feature type="transmembrane region" description="Helical" evidence="2">
    <location>
        <begin position="6"/>
        <end position="29"/>
    </location>
</feature>
<dbReference type="GO" id="GO:0005524">
    <property type="term" value="F:ATP binding"/>
    <property type="evidence" value="ECO:0007669"/>
    <property type="project" value="InterPro"/>
</dbReference>
<dbReference type="SUPFAM" id="SSF50156">
    <property type="entry name" value="PDZ domain-like"/>
    <property type="match status" value="1"/>
</dbReference>
<name>A0A2S5GGW9_9BACL</name>
<dbReference type="PROSITE" id="PS50106">
    <property type="entry name" value="PDZ"/>
    <property type="match status" value="1"/>
</dbReference>
<evidence type="ECO:0000256" key="2">
    <source>
        <dbReference type="SAM" id="Phobius"/>
    </source>
</evidence>
<dbReference type="RefSeq" id="WP_104056162.1">
    <property type="nucleotide sequence ID" value="NZ_PREZ01000001.1"/>
</dbReference>
<dbReference type="GO" id="GO:0030163">
    <property type="term" value="P:protein catabolic process"/>
    <property type="evidence" value="ECO:0007669"/>
    <property type="project" value="InterPro"/>
</dbReference>